<dbReference type="Proteomes" id="UP000069912">
    <property type="component" value="Chromosome"/>
</dbReference>
<gene>
    <name evidence="6" type="primary">hslO</name>
    <name evidence="7" type="ORF">AWM72_03285</name>
    <name evidence="8" type="ORF">CYJ28_05795</name>
</gene>
<evidence type="ECO:0000256" key="4">
    <source>
        <dbReference type="ARBA" id="ARBA00023186"/>
    </source>
</evidence>
<evidence type="ECO:0000256" key="6">
    <source>
        <dbReference type="HAMAP-Rule" id="MF_00117"/>
    </source>
</evidence>
<dbReference type="GeneID" id="92903093"/>
<comment type="subcellular location">
    <subcellularLocation>
        <location evidence="6">Cytoplasm</location>
    </subcellularLocation>
</comment>
<comment type="PTM">
    <text evidence="6">Under oxidizing conditions two disulfide bonds are formed involving the reactive cysteines. Under reducing conditions zinc is bound to the reactive cysteines and the protein is inactive.</text>
</comment>
<dbReference type="CDD" id="cd00498">
    <property type="entry name" value="Hsp33"/>
    <property type="match status" value="1"/>
</dbReference>
<dbReference type="GO" id="GO:0042026">
    <property type="term" value="P:protein refolding"/>
    <property type="evidence" value="ECO:0007669"/>
    <property type="project" value="TreeGrafter"/>
</dbReference>
<keyword evidence="2 6" id="KW-0862">Zinc</keyword>
<dbReference type="GO" id="GO:0051082">
    <property type="term" value="F:unfolded protein binding"/>
    <property type="evidence" value="ECO:0007669"/>
    <property type="project" value="UniProtKB-UniRule"/>
</dbReference>
<dbReference type="KEGG" id="asan:AWM72_03285"/>
<reference evidence="8 10" key="3">
    <citation type="submission" date="2017-12" db="EMBL/GenBank/DDBJ databases">
        <title>Phylogenetic diversity of female urinary microbiome.</title>
        <authorList>
            <person name="Thomas-White K."/>
            <person name="Wolfe A.J."/>
        </authorList>
    </citation>
    <scope>NUCLEOTIDE SEQUENCE [LARGE SCALE GENOMIC DNA]</scope>
    <source>
        <strain evidence="8 10">UMB0139</strain>
    </source>
</reference>
<dbReference type="NCBIfam" id="NF001033">
    <property type="entry name" value="PRK00114.1"/>
    <property type="match status" value="1"/>
</dbReference>
<dbReference type="PANTHER" id="PTHR30111:SF1">
    <property type="entry name" value="33 KDA CHAPERONIN"/>
    <property type="match status" value="1"/>
</dbReference>
<dbReference type="InterPro" id="IPR000397">
    <property type="entry name" value="Heat_shock_Hsp33"/>
</dbReference>
<evidence type="ECO:0000256" key="2">
    <source>
        <dbReference type="ARBA" id="ARBA00022833"/>
    </source>
</evidence>
<keyword evidence="5 6" id="KW-0676">Redox-active center</keyword>
<accession>A0A109RE19</accession>
<evidence type="ECO:0000313" key="9">
    <source>
        <dbReference type="Proteomes" id="UP000069912"/>
    </source>
</evidence>
<keyword evidence="3 6" id="KW-1015">Disulfide bond</keyword>
<feature type="disulfide bond" description="Redox-active" evidence="6">
    <location>
        <begin position="270"/>
        <end position="273"/>
    </location>
</feature>
<feature type="disulfide bond" description="Redox-active" evidence="6">
    <location>
        <begin position="237"/>
        <end position="239"/>
    </location>
</feature>
<sequence>MTDQLVKATAFDGQIRVRAVDASQVVASAQEKHDSWSASSAALGRTLAGTLLLAADIKDDAKMTVQIAGNGPAGKIVVSADGQGHVKGYIDQPHVSLDSNAQGKIDVRGAVGREGTFSVIKDLGLKEPFQGQVPLVSGEIAEDFTYYLTVSEQVPSAVGLGVLVNPDESIACAGGWMIQVLPGCSEEVIDQLEASIADMPQVTDLLSQGLTPEEMIYRLLGQDQVKILSQEEVSFKCDCSKERFAQGLAAIGSQELETIIEEDGGAETVCHFCNKTYEFTADELRAIAAQARA</sequence>
<proteinExistence type="inferred from homology"/>
<dbReference type="Gene3D" id="3.90.1280.10">
    <property type="entry name" value="HSP33 redox switch-like"/>
    <property type="match status" value="1"/>
</dbReference>
<evidence type="ECO:0000256" key="5">
    <source>
        <dbReference type="ARBA" id="ARBA00023284"/>
    </source>
</evidence>
<evidence type="ECO:0000256" key="3">
    <source>
        <dbReference type="ARBA" id="ARBA00023157"/>
    </source>
</evidence>
<dbReference type="EMBL" id="PKGY01000003">
    <property type="protein sequence ID" value="PKZ21418.1"/>
    <property type="molecule type" value="Genomic_DNA"/>
</dbReference>
<keyword evidence="9" id="KW-1185">Reference proteome</keyword>
<name>A0A109RE19_9LACT</name>
<evidence type="ECO:0000313" key="10">
    <source>
        <dbReference type="Proteomes" id="UP000234239"/>
    </source>
</evidence>
<evidence type="ECO:0000256" key="1">
    <source>
        <dbReference type="ARBA" id="ARBA00022490"/>
    </source>
</evidence>
<dbReference type="EMBL" id="CP014160">
    <property type="protein sequence ID" value="AMB94945.1"/>
    <property type="molecule type" value="Genomic_DNA"/>
</dbReference>
<organism evidence="7 9">
    <name type="scientific">Aerococcus sanguinicola</name>
    <dbReference type="NCBI Taxonomy" id="119206"/>
    <lineage>
        <taxon>Bacteria</taxon>
        <taxon>Bacillati</taxon>
        <taxon>Bacillota</taxon>
        <taxon>Bacilli</taxon>
        <taxon>Lactobacillales</taxon>
        <taxon>Aerococcaceae</taxon>
        <taxon>Aerococcus</taxon>
    </lineage>
</organism>
<dbReference type="AlphaFoldDB" id="A0A109RE19"/>
<dbReference type="OrthoDB" id="9776534at2"/>
<protein>
    <recommendedName>
        <fullName evidence="6">33 kDa chaperonin</fullName>
    </recommendedName>
    <alternativeName>
        <fullName evidence="6">Heat shock protein 33 homolog</fullName>
        <shortName evidence="6">HSP33</shortName>
    </alternativeName>
</protein>
<reference evidence="9" key="2">
    <citation type="submission" date="2016-01" db="EMBL/GenBank/DDBJ databases">
        <title>Six Aerococcus type strain genome sequencing and assembly using PacBio and Illumina Hiseq.</title>
        <authorList>
            <person name="Carkaci D."/>
            <person name="Dargis R."/>
            <person name="Nielsen X.C."/>
            <person name="Skovgaard O."/>
            <person name="Fuursted K."/>
            <person name="Christensen J.J."/>
        </authorList>
    </citation>
    <scope>NUCLEOTIDE SEQUENCE [LARGE SCALE GENOMIC DNA]</scope>
    <source>
        <strain evidence="9">CCUG43001</strain>
    </source>
</reference>
<reference evidence="7 9" key="1">
    <citation type="journal article" date="2016" name="Genome Announc.">
        <title>Complete Genome Sequences of Aerococcus christensenii CCUG 28831T, Aerococcus sanguinicola CCUG 43001T, Aerococcus urinae CCUG 36881T, Aerococcus urinaeequi CCUG 28094T, Aerococcus urinaehominis CCUG 42038 BT, and Aerococcus viridans CCUG 4311T.</title>
        <authorList>
            <person name="Carkaci D."/>
            <person name="Dargis R."/>
            <person name="Nielsen X.C."/>
            <person name="Skovgaard O."/>
            <person name="Fuursted K."/>
            <person name="Christensen J.J."/>
        </authorList>
    </citation>
    <scope>NUCLEOTIDE SEQUENCE [LARGE SCALE GENOMIC DNA]</scope>
    <source>
        <strain evidence="7 9">CCUG43001</strain>
    </source>
</reference>
<dbReference type="SUPFAM" id="SSF118352">
    <property type="entry name" value="HSP33 redox switch-like"/>
    <property type="match status" value="1"/>
</dbReference>
<comment type="function">
    <text evidence="6">Redox regulated molecular chaperone. Protects both thermally unfolding and oxidatively damaged proteins from irreversible aggregation. Plays an important role in the bacterial defense system toward oxidative stress.</text>
</comment>
<keyword evidence="1 6" id="KW-0963">Cytoplasm</keyword>
<dbReference type="InterPro" id="IPR016154">
    <property type="entry name" value="Heat_shock_Hsp33_C"/>
</dbReference>
<evidence type="ECO:0000313" key="8">
    <source>
        <dbReference type="EMBL" id="PKZ21418.1"/>
    </source>
</evidence>
<keyword evidence="4 6" id="KW-0143">Chaperone</keyword>
<dbReference type="InterPro" id="IPR016153">
    <property type="entry name" value="Heat_shock_Hsp33_N"/>
</dbReference>
<dbReference type="GO" id="GO:0005737">
    <property type="term" value="C:cytoplasm"/>
    <property type="evidence" value="ECO:0007669"/>
    <property type="project" value="UniProtKB-SubCell"/>
</dbReference>
<dbReference type="SUPFAM" id="SSF64397">
    <property type="entry name" value="Hsp33 domain"/>
    <property type="match status" value="1"/>
</dbReference>
<comment type="similarity">
    <text evidence="6">Belongs to the HSP33 family.</text>
</comment>
<evidence type="ECO:0000313" key="7">
    <source>
        <dbReference type="EMBL" id="AMB94945.1"/>
    </source>
</evidence>
<dbReference type="PANTHER" id="PTHR30111">
    <property type="entry name" value="33 KDA CHAPERONIN"/>
    <property type="match status" value="1"/>
</dbReference>
<dbReference type="Pfam" id="PF01430">
    <property type="entry name" value="HSP33"/>
    <property type="match status" value="1"/>
</dbReference>
<dbReference type="Gene3D" id="3.55.30.10">
    <property type="entry name" value="Hsp33 domain"/>
    <property type="match status" value="1"/>
</dbReference>
<dbReference type="RefSeq" id="WP_067976541.1">
    <property type="nucleotide sequence ID" value="NZ_CAJHKM010000004.1"/>
</dbReference>
<dbReference type="Proteomes" id="UP000234239">
    <property type="component" value="Unassembled WGS sequence"/>
</dbReference>
<dbReference type="PIRSF" id="PIRSF005261">
    <property type="entry name" value="Heat_shock_Hsp33"/>
    <property type="match status" value="1"/>
</dbReference>
<dbReference type="HAMAP" id="MF_00117">
    <property type="entry name" value="HslO"/>
    <property type="match status" value="1"/>
</dbReference>
<dbReference type="GO" id="GO:0044183">
    <property type="term" value="F:protein folding chaperone"/>
    <property type="evidence" value="ECO:0007669"/>
    <property type="project" value="TreeGrafter"/>
</dbReference>